<gene>
    <name evidence="1" type="ORF">AVEN_254753_1</name>
</gene>
<dbReference type="OrthoDB" id="6783693at2759"/>
<dbReference type="AlphaFoldDB" id="A0A4Y2U1B7"/>
<keyword evidence="2" id="KW-1185">Reference proteome</keyword>
<evidence type="ECO:0000313" key="1">
    <source>
        <dbReference type="EMBL" id="GBO05436.1"/>
    </source>
</evidence>
<proteinExistence type="predicted"/>
<evidence type="ECO:0000313" key="2">
    <source>
        <dbReference type="Proteomes" id="UP000499080"/>
    </source>
</evidence>
<name>A0A4Y2U1B7_ARAVE</name>
<comment type="caution">
    <text evidence="1">The sequence shown here is derived from an EMBL/GenBank/DDBJ whole genome shotgun (WGS) entry which is preliminary data.</text>
</comment>
<dbReference type="EMBL" id="BGPR01032080">
    <property type="protein sequence ID" value="GBO05436.1"/>
    <property type="molecule type" value="Genomic_DNA"/>
</dbReference>
<sequence>MSVDGNTKSDDDFINKKPAIDDWIMVKYKGKETTKRFIGQILNISEDGLSIKFALTVADSKFKLPPNDDISFIDENQTEVILPPPNITTKNDHITSFVSTAGFEGLFVS</sequence>
<accession>A0A4Y2U1B7</accession>
<organism evidence="1 2">
    <name type="scientific">Araneus ventricosus</name>
    <name type="common">Orbweaver spider</name>
    <name type="synonym">Epeira ventricosa</name>
    <dbReference type="NCBI Taxonomy" id="182803"/>
    <lineage>
        <taxon>Eukaryota</taxon>
        <taxon>Metazoa</taxon>
        <taxon>Ecdysozoa</taxon>
        <taxon>Arthropoda</taxon>
        <taxon>Chelicerata</taxon>
        <taxon>Arachnida</taxon>
        <taxon>Araneae</taxon>
        <taxon>Araneomorphae</taxon>
        <taxon>Entelegynae</taxon>
        <taxon>Araneoidea</taxon>
        <taxon>Araneidae</taxon>
        <taxon>Araneus</taxon>
    </lineage>
</organism>
<protein>
    <submittedName>
        <fullName evidence="1">Uncharacterized protein</fullName>
    </submittedName>
</protein>
<dbReference type="Proteomes" id="UP000499080">
    <property type="component" value="Unassembled WGS sequence"/>
</dbReference>
<reference evidence="1 2" key="1">
    <citation type="journal article" date="2019" name="Sci. Rep.">
        <title>Orb-weaving spider Araneus ventricosus genome elucidates the spidroin gene catalogue.</title>
        <authorList>
            <person name="Kono N."/>
            <person name="Nakamura H."/>
            <person name="Ohtoshi R."/>
            <person name="Moran D.A.P."/>
            <person name="Shinohara A."/>
            <person name="Yoshida Y."/>
            <person name="Fujiwara M."/>
            <person name="Mori M."/>
            <person name="Tomita M."/>
            <person name="Arakawa K."/>
        </authorList>
    </citation>
    <scope>NUCLEOTIDE SEQUENCE [LARGE SCALE GENOMIC DNA]</scope>
</reference>